<proteinExistence type="predicted"/>
<sequence>MAEPCLPFRLSFSMKISGQITSLKAIYLAKFAFLKVIYAAKR</sequence>
<organism evidence="1 2">
    <name type="scientific">Segatella baroniae F0067</name>
    <dbReference type="NCBI Taxonomy" id="1115809"/>
    <lineage>
        <taxon>Bacteria</taxon>
        <taxon>Pseudomonadati</taxon>
        <taxon>Bacteroidota</taxon>
        <taxon>Bacteroidia</taxon>
        <taxon>Bacteroidales</taxon>
        <taxon>Prevotellaceae</taxon>
        <taxon>Segatella</taxon>
    </lineage>
</organism>
<dbReference type="EMBL" id="AWEY01000008">
    <property type="protein sequence ID" value="ERK39893.1"/>
    <property type="molecule type" value="Genomic_DNA"/>
</dbReference>
<evidence type="ECO:0000313" key="1">
    <source>
        <dbReference type="EMBL" id="ERK39893.1"/>
    </source>
</evidence>
<evidence type="ECO:0000313" key="2">
    <source>
        <dbReference type="Proteomes" id="UP000016648"/>
    </source>
</evidence>
<comment type="caution">
    <text evidence="1">The sequence shown here is derived from an EMBL/GenBank/DDBJ whole genome shotgun (WGS) entry which is preliminary data.</text>
</comment>
<name>U2QEY8_9BACT</name>
<dbReference type="AlphaFoldDB" id="U2QEY8"/>
<reference evidence="1 2" key="1">
    <citation type="submission" date="2013-08" db="EMBL/GenBank/DDBJ databases">
        <authorList>
            <person name="Durkin A.S."/>
            <person name="Haft D.R."/>
            <person name="McCorrison J."/>
            <person name="Torralba M."/>
            <person name="Gillis M."/>
            <person name="Haft D.H."/>
            <person name="Methe B."/>
            <person name="Sutton G."/>
            <person name="Nelson K.E."/>
        </authorList>
    </citation>
    <scope>NUCLEOTIDE SEQUENCE [LARGE SCALE GENOMIC DNA]</scope>
    <source>
        <strain evidence="1 2">F0067</strain>
    </source>
</reference>
<protein>
    <submittedName>
        <fullName evidence="1">Uncharacterized protein</fullName>
    </submittedName>
</protein>
<keyword evidence="2" id="KW-1185">Reference proteome</keyword>
<gene>
    <name evidence="1" type="ORF">HMPREF9135_0257</name>
</gene>
<dbReference type="PATRIC" id="fig|1115809.3.peg.739"/>
<accession>U2QEY8</accession>
<dbReference type="Proteomes" id="UP000016648">
    <property type="component" value="Unassembled WGS sequence"/>
</dbReference>